<keyword evidence="4" id="KW-0560">Oxidoreductase</keyword>
<reference evidence="9 10" key="1">
    <citation type="submission" date="2014-11" db="EMBL/GenBank/DDBJ databases">
        <title>Genetic blueprint of the zoonotic pathogen Toxocara canis.</title>
        <authorList>
            <person name="Zhu X.-Q."/>
            <person name="Korhonen P.K."/>
            <person name="Cai H."/>
            <person name="Young N.D."/>
            <person name="Nejsum P."/>
            <person name="von Samson-Himmelstjerna G."/>
            <person name="Boag P.R."/>
            <person name="Tan P."/>
            <person name="Li Q."/>
            <person name="Min J."/>
            <person name="Yang Y."/>
            <person name="Wang X."/>
            <person name="Fang X."/>
            <person name="Hall R.S."/>
            <person name="Hofmann A."/>
            <person name="Sternberg P.W."/>
            <person name="Jex A.R."/>
            <person name="Gasser R.B."/>
        </authorList>
    </citation>
    <scope>NUCLEOTIDE SEQUENCE [LARGE SCALE GENOMIC DNA]</scope>
    <source>
        <strain evidence="9">PN_DK_2014</strain>
    </source>
</reference>
<dbReference type="PANTHER" id="PTHR11473:SF15">
    <property type="entry name" value="TYROSINE 3-MONOOXYGENASE"/>
    <property type="match status" value="1"/>
</dbReference>
<dbReference type="PROSITE" id="PS51410">
    <property type="entry name" value="BH4_AAA_HYDROXYL_2"/>
    <property type="match status" value="1"/>
</dbReference>
<dbReference type="OrthoDB" id="983542at2759"/>
<accession>A0A0B2VDL3</accession>
<comment type="similarity">
    <text evidence="2">Belongs to the biopterin-dependent aromatic amino acid hydroxylase family.</text>
</comment>
<dbReference type="InterPro" id="IPR019774">
    <property type="entry name" value="Aromatic-AA_hydroxylase_C"/>
</dbReference>
<dbReference type="EMBL" id="JPKZ01001897">
    <property type="protein sequence ID" value="KHN79559.1"/>
    <property type="molecule type" value="Genomic_DNA"/>
</dbReference>
<name>A0A0B2VDL3_TOXCA</name>
<dbReference type="InterPro" id="IPR036329">
    <property type="entry name" value="Aro-AA_hydroxylase_C_sf"/>
</dbReference>
<evidence type="ECO:0000256" key="6">
    <source>
        <dbReference type="ARBA" id="ARBA00023033"/>
    </source>
</evidence>
<sequence>VYWFIIEFGLCRQQGRYEAIGAGLLSSYGELMHSYSDAPKHRAFDPETTALQKYEDADYQPLYFVADSILEPMIKLRSFLSTTHEHTGKELSNTHLSPAGEYQTNEGGEGELCYFPHQKMKDPVCSIIASSTTSKITFSQSCFAIKFHARTPGKCCMPP</sequence>
<dbReference type="GO" id="GO:0030424">
    <property type="term" value="C:axon"/>
    <property type="evidence" value="ECO:0007669"/>
    <property type="project" value="TreeGrafter"/>
</dbReference>
<dbReference type="AlphaFoldDB" id="A0A0B2VDL3"/>
<keyword evidence="3 7" id="KW-0479">Metal-binding</keyword>
<keyword evidence="6 9" id="KW-0503">Monooxygenase</keyword>
<dbReference type="GO" id="GO:0006585">
    <property type="term" value="P:dopamine biosynthetic process from tyrosine"/>
    <property type="evidence" value="ECO:0007669"/>
    <property type="project" value="TreeGrafter"/>
</dbReference>
<evidence type="ECO:0000256" key="3">
    <source>
        <dbReference type="ARBA" id="ARBA00022723"/>
    </source>
</evidence>
<evidence type="ECO:0000256" key="2">
    <source>
        <dbReference type="ARBA" id="ARBA00009712"/>
    </source>
</evidence>
<keyword evidence="5 7" id="KW-0408">Iron</keyword>
<feature type="non-terminal residue" evidence="9">
    <location>
        <position position="1"/>
    </location>
</feature>
<dbReference type="GO" id="GO:0004511">
    <property type="term" value="F:tyrosine 3-monooxygenase activity"/>
    <property type="evidence" value="ECO:0007669"/>
    <property type="project" value="TreeGrafter"/>
</dbReference>
<feature type="domain" description="Biopterin-dependent aromatic amino acid hydroxylase family profile" evidence="8">
    <location>
        <begin position="1"/>
        <end position="133"/>
    </location>
</feature>
<comment type="cofactor">
    <cofactor evidence="1 7">
        <name>Fe(2+)</name>
        <dbReference type="ChEBI" id="CHEBI:29033"/>
    </cofactor>
</comment>
<evidence type="ECO:0000256" key="7">
    <source>
        <dbReference type="PIRSR" id="PIRSR601273-2"/>
    </source>
</evidence>
<organism evidence="9 10">
    <name type="scientific">Toxocara canis</name>
    <name type="common">Canine roundworm</name>
    <dbReference type="NCBI Taxonomy" id="6265"/>
    <lineage>
        <taxon>Eukaryota</taxon>
        <taxon>Metazoa</taxon>
        <taxon>Ecdysozoa</taxon>
        <taxon>Nematoda</taxon>
        <taxon>Chromadorea</taxon>
        <taxon>Rhabditida</taxon>
        <taxon>Spirurina</taxon>
        <taxon>Ascaridomorpha</taxon>
        <taxon>Ascaridoidea</taxon>
        <taxon>Toxocaridae</taxon>
        <taxon>Toxocara</taxon>
    </lineage>
</organism>
<proteinExistence type="inferred from homology"/>
<dbReference type="InterPro" id="IPR001273">
    <property type="entry name" value="ArAA_hydroxylase"/>
</dbReference>
<dbReference type="Pfam" id="PF00351">
    <property type="entry name" value="Biopterin_H"/>
    <property type="match status" value="1"/>
</dbReference>
<dbReference type="GO" id="GO:0005506">
    <property type="term" value="F:iron ion binding"/>
    <property type="evidence" value="ECO:0007669"/>
    <property type="project" value="InterPro"/>
</dbReference>
<evidence type="ECO:0000256" key="5">
    <source>
        <dbReference type="ARBA" id="ARBA00023004"/>
    </source>
</evidence>
<dbReference type="SUPFAM" id="SSF56534">
    <property type="entry name" value="Aromatic aminoacid monoxygenases, catalytic and oligomerization domains"/>
    <property type="match status" value="1"/>
</dbReference>
<dbReference type="PANTHER" id="PTHR11473">
    <property type="entry name" value="AROMATIC AMINO ACID HYDROXYLASE"/>
    <property type="match status" value="1"/>
</dbReference>
<feature type="binding site" evidence="7">
    <location>
        <position position="7"/>
    </location>
    <ligand>
        <name>Fe cation</name>
        <dbReference type="ChEBI" id="CHEBI:24875"/>
    </ligand>
</feature>
<dbReference type="STRING" id="6265.A0A0B2VDL3"/>
<dbReference type="Proteomes" id="UP000031036">
    <property type="component" value="Unassembled WGS sequence"/>
</dbReference>
<gene>
    <name evidence="9" type="primary">cat-2</name>
    <name evidence="9" type="ORF">Tcan_17292</name>
</gene>
<dbReference type="InterPro" id="IPR036951">
    <property type="entry name" value="ArAA_hydroxylase_sf"/>
</dbReference>
<comment type="caution">
    <text evidence="9">The sequence shown here is derived from an EMBL/GenBank/DDBJ whole genome shotgun (WGS) entry which is preliminary data.</text>
</comment>
<evidence type="ECO:0000256" key="1">
    <source>
        <dbReference type="ARBA" id="ARBA00001954"/>
    </source>
</evidence>
<dbReference type="GO" id="GO:0005737">
    <property type="term" value="C:cytoplasm"/>
    <property type="evidence" value="ECO:0007669"/>
    <property type="project" value="TreeGrafter"/>
</dbReference>
<evidence type="ECO:0000259" key="8">
    <source>
        <dbReference type="PROSITE" id="PS51410"/>
    </source>
</evidence>
<dbReference type="GO" id="GO:0043204">
    <property type="term" value="C:perikaryon"/>
    <property type="evidence" value="ECO:0007669"/>
    <property type="project" value="TreeGrafter"/>
</dbReference>
<dbReference type="Gene3D" id="1.10.800.10">
    <property type="entry name" value="Aromatic amino acid hydroxylase"/>
    <property type="match status" value="1"/>
</dbReference>
<evidence type="ECO:0000313" key="10">
    <source>
        <dbReference type="Proteomes" id="UP000031036"/>
    </source>
</evidence>
<keyword evidence="10" id="KW-1185">Reference proteome</keyword>
<evidence type="ECO:0000256" key="4">
    <source>
        <dbReference type="ARBA" id="ARBA00023002"/>
    </source>
</evidence>
<dbReference type="PRINTS" id="PR00372">
    <property type="entry name" value="FYWHYDRXLASE"/>
</dbReference>
<protein>
    <submittedName>
        <fullName evidence="9">Tyrosine 3-monooxygenase</fullName>
    </submittedName>
</protein>
<evidence type="ECO:0000313" key="9">
    <source>
        <dbReference type="EMBL" id="KHN79559.1"/>
    </source>
</evidence>